<dbReference type="EMBL" id="KZ613767">
    <property type="protein sequence ID" value="PMD64335.1"/>
    <property type="molecule type" value="Genomic_DNA"/>
</dbReference>
<gene>
    <name evidence="7" type="ORF">K444DRAFT_650831</name>
</gene>
<evidence type="ECO:0000256" key="3">
    <source>
        <dbReference type="ARBA" id="ARBA00022553"/>
    </source>
</evidence>
<evidence type="ECO:0000256" key="1">
    <source>
        <dbReference type="ARBA" id="ARBA00006432"/>
    </source>
</evidence>
<dbReference type="Gene3D" id="3.30.559.30">
    <property type="entry name" value="Nonribosomal peptide synthetase, condensation domain"/>
    <property type="match status" value="1"/>
</dbReference>
<feature type="domain" description="Carrier" evidence="6">
    <location>
        <begin position="535"/>
        <end position="611"/>
    </location>
</feature>
<dbReference type="OrthoDB" id="10253869at2759"/>
<evidence type="ECO:0000313" key="7">
    <source>
        <dbReference type="EMBL" id="PMD64335.1"/>
    </source>
</evidence>
<protein>
    <submittedName>
        <fullName evidence="7">Acetyl-CoA synthetase-like protein</fullName>
    </submittedName>
</protein>
<dbReference type="GO" id="GO:0031956">
    <property type="term" value="F:medium-chain fatty acid-CoA ligase activity"/>
    <property type="evidence" value="ECO:0007669"/>
    <property type="project" value="TreeGrafter"/>
</dbReference>
<dbReference type="Gene3D" id="3.30.559.10">
    <property type="entry name" value="Chloramphenicol acetyltransferase-like domain"/>
    <property type="match status" value="1"/>
</dbReference>
<dbReference type="Gene3D" id="1.10.1200.10">
    <property type="entry name" value="ACP-like"/>
    <property type="match status" value="1"/>
</dbReference>
<dbReference type="InterPro" id="IPR023213">
    <property type="entry name" value="CAT-like_dom_sf"/>
</dbReference>
<dbReference type="InterPro" id="IPR036736">
    <property type="entry name" value="ACP-like_sf"/>
</dbReference>
<dbReference type="InterPro" id="IPR000873">
    <property type="entry name" value="AMP-dep_synth/lig_dom"/>
</dbReference>
<feature type="region of interest" description="Disordered" evidence="5">
    <location>
        <begin position="611"/>
        <end position="649"/>
    </location>
</feature>
<keyword evidence="2" id="KW-0596">Phosphopantetheine</keyword>
<feature type="region of interest" description="Disordered" evidence="5">
    <location>
        <begin position="1"/>
        <end position="27"/>
    </location>
</feature>
<dbReference type="CDD" id="cd04433">
    <property type="entry name" value="AFD_class_I"/>
    <property type="match status" value="1"/>
</dbReference>
<dbReference type="PROSITE" id="PS50075">
    <property type="entry name" value="CARRIER"/>
    <property type="match status" value="1"/>
</dbReference>
<dbReference type="PANTHER" id="PTHR43201">
    <property type="entry name" value="ACYL-COA SYNTHETASE"/>
    <property type="match status" value="1"/>
</dbReference>
<evidence type="ECO:0000256" key="5">
    <source>
        <dbReference type="SAM" id="MobiDB-lite"/>
    </source>
</evidence>
<dbReference type="AlphaFoldDB" id="A0A2J6TMV5"/>
<dbReference type="GO" id="GO:0006631">
    <property type="term" value="P:fatty acid metabolic process"/>
    <property type="evidence" value="ECO:0007669"/>
    <property type="project" value="TreeGrafter"/>
</dbReference>
<dbReference type="InterPro" id="IPR042099">
    <property type="entry name" value="ANL_N_sf"/>
</dbReference>
<dbReference type="PANTHER" id="PTHR43201:SF5">
    <property type="entry name" value="MEDIUM-CHAIN ACYL-COA LIGASE ACSF2, MITOCHONDRIAL"/>
    <property type="match status" value="1"/>
</dbReference>
<evidence type="ECO:0000313" key="8">
    <source>
        <dbReference type="Proteomes" id="UP000235371"/>
    </source>
</evidence>
<dbReference type="RefSeq" id="XP_024741239.1">
    <property type="nucleotide sequence ID" value="XM_024885665.1"/>
</dbReference>
<dbReference type="GeneID" id="36593742"/>
<dbReference type="InterPro" id="IPR009081">
    <property type="entry name" value="PP-bd_ACP"/>
</dbReference>
<feature type="compositionally biased region" description="Basic and acidic residues" evidence="5">
    <location>
        <begin position="620"/>
        <end position="649"/>
    </location>
</feature>
<evidence type="ECO:0000256" key="2">
    <source>
        <dbReference type="ARBA" id="ARBA00022450"/>
    </source>
</evidence>
<dbReference type="SUPFAM" id="SSF56801">
    <property type="entry name" value="Acetyl-CoA synthetase-like"/>
    <property type="match status" value="1"/>
</dbReference>
<proteinExistence type="inferred from homology"/>
<dbReference type="SUPFAM" id="SSF52777">
    <property type="entry name" value="CoA-dependent acyltransferases"/>
    <property type="match status" value="2"/>
</dbReference>
<dbReference type="Pfam" id="PF00550">
    <property type="entry name" value="PP-binding"/>
    <property type="match status" value="1"/>
</dbReference>
<dbReference type="InParanoid" id="A0A2J6TMV5"/>
<dbReference type="InterPro" id="IPR045851">
    <property type="entry name" value="AMP-bd_C_sf"/>
</dbReference>
<organism evidence="7 8">
    <name type="scientific">Hyaloscypha bicolor E</name>
    <dbReference type="NCBI Taxonomy" id="1095630"/>
    <lineage>
        <taxon>Eukaryota</taxon>
        <taxon>Fungi</taxon>
        <taxon>Dikarya</taxon>
        <taxon>Ascomycota</taxon>
        <taxon>Pezizomycotina</taxon>
        <taxon>Leotiomycetes</taxon>
        <taxon>Helotiales</taxon>
        <taxon>Hyaloscyphaceae</taxon>
        <taxon>Hyaloscypha</taxon>
        <taxon>Hyaloscypha bicolor</taxon>
    </lineage>
</organism>
<dbReference type="Gene3D" id="3.30.300.30">
    <property type="match status" value="1"/>
</dbReference>
<dbReference type="Proteomes" id="UP000235371">
    <property type="component" value="Unassembled WGS sequence"/>
</dbReference>
<keyword evidence="8" id="KW-1185">Reference proteome</keyword>
<comment type="similarity">
    <text evidence="1">Belongs to the ATP-dependent AMP-binding enzyme family.</text>
</comment>
<dbReference type="Pfam" id="PF00501">
    <property type="entry name" value="AMP-binding"/>
    <property type="match status" value="1"/>
</dbReference>
<reference evidence="7 8" key="1">
    <citation type="submission" date="2016-04" db="EMBL/GenBank/DDBJ databases">
        <title>A degradative enzymes factory behind the ericoid mycorrhizal symbiosis.</title>
        <authorList>
            <consortium name="DOE Joint Genome Institute"/>
            <person name="Martino E."/>
            <person name="Morin E."/>
            <person name="Grelet G."/>
            <person name="Kuo A."/>
            <person name="Kohler A."/>
            <person name="Daghino S."/>
            <person name="Barry K."/>
            <person name="Choi C."/>
            <person name="Cichocki N."/>
            <person name="Clum A."/>
            <person name="Copeland A."/>
            <person name="Hainaut M."/>
            <person name="Haridas S."/>
            <person name="Labutti K."/>
            <person name="Lindquist E."/>
            <person name="Lipzen A."/>
            <person name="Khouja H.-R."/>
            <person name="Murat C."/>
            <person name="Ohm R."/>
            <person name="Olson A."/>
            <person name="Spatafora J."/>
            <person name="Veneault-Fourrey C."/>
            <person name="Henrissat B."/>
            <person name="Grigoriev I."/>
            <person name="Martin F."/>
            <person name="Perotto S."/>
        </authorList>
    </citation>
    <scope>NUCLEOTIDE SEQUENCE [LARGE SCALE GENOMIC DNA]</scope>
    <source>
        <strain evidence="7 8">E</strain>
    </source>
</reference>
<evidence type="ECO:0000259" key="6">
    <source>
        <dbReference type="PROSITE" id="PS50075"/>
    </source>
</evidence>
<name>A0A2J6TMV5_9HELO</name>
<keyword evidence="4" id="KW-0436">Ligase</keyword>
<evidence type="ECO:0000256" key="4">
    <source>
        <dbReference type="ARBA" id="ARBA00022598"/>
    </source>
</evidence>
<sequence>MHQPSTFLSTHTTSPSHPQTPPSALPPKQQYLRWTFSQLATASHTLARSLAASGIKPGNRIVAFVTNGAEWHVFFRASLELGCAFAPLNPKTASNAAEARHLMEMLYPSVVLVQDPAVAKKLESIANVRVKLFSPLEKEMTTPPSWEDLSSFMDRAKPLPSDLVEKMNIKRKDGDVVVVLMTSGTTNLPKGCPITNRGYVSQIRAISLMIELEKDDTRNSLNHSIPFHIMGANSSLTCHAAGLKVVHPAAAFSAQSSIEAIKLERCSDIPGVPAIAHAMIAHESLKGVDTTCVKNVILGAATILPETLRIAMKGLGAERASEGYGMTEMGSCVMHPVTAGVAIPEAKVRVCVPDSNGEVIPRGVAGELHAGGPQIIKEYWLGATKRSTDAFYDDHEGRWIRTGDQAVMDENGEIKIVGRYKDMIIRGGENISPSAIESLLLSRFDLMAEIVALQDEIAGEIPIAIVKKREGQEVDPFKVRELLVKELGAAWVPEEIIDVESLGVDDYPRTTTGKVQKNKLREIFMKQRESQSTIAAGESMLDMLLRLWTKLLGLRPNTLTAESSVHDWADSLILARFSAVLHREAGHQITLSELMEHGTLAAQAKLLSGRGSSAGSISELKPKRDGPPTVDDMAHARGDPARAKRTEELANKTLSPIGLSWKDVEDTIPMNIIQEMFMEYKRPQTNNHRHAWACPGSNMSGLKEAIEAAVTHHSMLRTMGLYFDNTTSMHLTIRPSAKWFSHCITFVDPVETAEDLNTLVYNDPKLDYAAFPGPLFRFVITHIKDENCAGLVYMAQHSVFDGVSLPLFIEDLNTLLVSPAAVLKPHVPYKAWADNYYNGQDSVIAHTHVAWQAQRLRGISLNPATLFPIQRAPEWFKGSSIGWIDSKTGKPGQPRKSLDANPTGAKGLFIQGKLPDIQALKIQHGVEGSQIVKAALAVVTTKYTKQEYALFGQMQAGRTWPFLLPWQVERMPPAMDVDGPAVQRTINRIPVNSEETVLSMLSRLQAEQLNLNKHAYAPQHHLIAAMEREKEGEGAFLTDALKRQIFNWLPVPPSWELKGLRKVQIESRADCGLLWNFVMVDQTTTMVNPTWDDAQLRKSEVEEMAREILRVAEEFATIGNWGKKVGSVV</sequence>
<dbReference type="STRING" id="1095630.A0A2J6TMV5"/>
<dbReference type="Gene3D" id="3.40.50.12780">
    <property type="entry name" value="N-terminal domain of ligase-like"/>
    <property type="match status" value="1"/>
</dbReference>
<dbReference type="SUPFAM" id="SSF47336">
    <property type="entry name" value="ACP-like"/>
    <property type="match status" value="1"/>
</dbReference>
<feature type="compositionally biased region" description="Low complexity" evidence="5">
    <location>
        <begin position="1"/>
        <end position="17"/>
    </location>
</feature>
<keyword evidence="3" id="KW-0597">Phosphoprotein</keyword>
<accession>A0A2J6TMV5</accession>